<dbReference type="EMBL" id="CP022474">
    <property type="protein sequence ID" value="ASN60834.1"/>
    <property type="molecule type" value="Genomic_DNA"/>
</dbReference>
<gene>
    <name evidence="2" type="ORF">CG419_09505</name>
</gene>
<accession>A0AAC9UT61</accession>
<keyword evidence="1" id="KW-0812">Transmembrane</keyword>
<dbReference type="Proteomes" id="UP000199749">
    <property type="component" value="Chromosome"/>
</dbReference>
<feature type="transmembrane region" description="Helical" evidence="1">
    <location>
        <begin position="114"/>
        <end position="135"/>
    </location>
</feature>
<feature type="transmembrane region" description="Helical" evidence="1">
    <location>
        <begin position="91"/>
        <end position="108"/>
    </location>
</feature>
<reference evidence="2 3" key="1">
    <citation type="submission" date="2017-07" db="EMBL/GenBank/DDBJ databases">
        <title>Lactobacillus curvatus MRS6 whole genome.</title>
        <authorList>
            <person name="Jans C."/>
            <person name="Lagler S."/>
            <person name="Lacroix C."/>
            <person name="Meile L."/>
            <person name="Stevens M.J.A."/>
        </authorList>
    </citation>
    <scope>NUCLEOTIDE SEQUENCE [LARGE SCALE GENOMIC DNA]</scope>
    <source>
        <strain evidence="2 3">MRS6</strain>
    </source>
</reference>
<sequence>MMNSKVFKFNAAHVTIQFLIVLVLRNSLKSTIPNHFSFNGIPDSYLHGANLPLILGTIVLINLFGYFIYLLPLRTILSPRLNRLLYQTKSALSIWLYAFSWSIIPFFFMDSNRLLEHFIFSINILLVTSCLVIIVKNLVVGQ</sequence>
<evidence type="ECO:0000313" key="3">
    <source>
        <dbReference type="Proteomes" id="UP000199749"/>
    </source>
</evidence>
<organism evidence="2 3">
    <name type="scientific">Latilactobacillus curvatus</name>
    <name type="common">Lactobacillus curvatus</name>
    <dbReference type="NCBI Taxonomy" id="28038"/>
    <lineage>
        <taxon>Bacteria</taxon>
        <taxon>Bacillati</taxon>
        <taxon>Bacillota</taxon>
        <taxon>Bacilli</taxon>
        <taxon>Lactobacillales</taxon>
        <taxon>Lactobacillaceae</taxon>
        <taxon>Latilactobacillus</taxon>
    </lineage>
</organism>
<keyword evidence="1" id="KW-1133">Transmembrane helix</keyword>
<keyword evidence="1" id="KW-0472">Membrane</keyword>
<proteinExistence type="predicted"/>
<evidence type="ECO:0000256" key="1">
    <source>
        <dbReference type="SAM" id="Phobius"/>
    </source>
</evidence>
<evidence type="ECO:0000313" key="2">
    <source>
        <dbReference type="EMBL" id="ASN60834.1"/>
    </source>
</evidence>
<feature type="transmembrane region" description="Helical" evidence="1">
    <location>
        <begin position="53"/>
        <end position="71"/>
    </location>
</feature>
<name>A0AAC9UT61_LATCU</name>
<evidence type="ECO:0008006" key="4">
    <source>
        <dbReference type="Google" id="ProtNLM"/>
    </source>
</evidence>
<protein>
    <recommendedName>
        <fullName evidence="4">DUF1648 domain-containing protein</fullName>
    </recommendedName>
</protein>
<dbReference type="AlphaFoldDB" id="A0AAC9UT61"/>